<comment type="similarity">
    <text evidence="4">Belongs to the peptidase C15 family.</text>
</comment>
<evidence type="ECO:0000256" key="9">
    <source>
        <dbReference type="PROSITE-ProRule" id="PRU10076"/>
    </source>
</evidence>
<dbReference type="PROSITE" id="PS01333">
    <property type="entry name" value="PYRASE_GLU"/>
    <property type="match status" value="1"/>
</dbReference>
<dbReference type="FunFam" id="3.40.630.20:FF:000001">
    <property type="entry name" value="Pyrrolidone-carboxylate peptidase"/>
    <property type="match status" value="1"/>
</dbReference>
<dbReference type="PANTHER" id="PTHR23402:SF1">
    <property type="entry name" value="PYROGLUTAMYL-PEPTIDASE I"/>
    <property type="match status" value="1"/>
</dbReference>
<name>A0A837IVW0_9LACO</name>
<keyword evidence="5" id="KW-0963">Cytoplasm</keyword>
<evidence type="ECO:0000256" key="3">
    <source>
        <dbReference type="ARBA" id="ARBA00004496"/>
    </source>
</evidence>
<dbReference type="GO" id="GO:0016920">
    <property type="term" value="F:pyroglutamyl-peptidase activity"/>
    <property type="evidence" value="ECO:0007669"/>
    <property type="project" value="UniProtKB-EC"/>
</dbReference>
<comment type="subcellular location">
    <subcellularLocation>
        <location evidence="3">Cytoplasm</location>
    </subcellularLocation>
</comment>
<keyword evidence="8" id="KW-0788">Thiol protease</keyword>
<sequence length="214" mass="22976">MKKDIKKGGNPVKNILITGFEPFGGEKINPSYEALKLLPETISTAKINILCLPVVFGKNGVLLEQSIDELDPDIIICVGQAGGRSGLTFEKIAINCQNASVPDNDGNQPHDEPVIEQGPAAYFATLPLSQMIAACKKAGFKAEFSYHAGTYVCNDTMYRLLHLLASGASKARGGFIHVPFVPEQVHDKKTSSQSLEETAKCLECAIKAAIDATN</sequence>
<dbReference type="CDD" id="cd00501">
    <property type="entry name" value="Peptidase_C15"/>
    <property type="match status" value="1"/>
</dbReference>
<dbReference type="Gene3D" id="3.40.630.20">
    <property type="entry name" value="Peptidase C15, pyroglutamyl peptidase I-like"/>
    <property type="match status" value="1"/>
</dbReference>
<reference evidence="10 11" key="1">
    <citation type="journal article" date="2015" name="BMC Microbiol.">
        <title>Lactobacillus ruminis strains cluster according to their mammalian gut source.</title>
        <authorList>
            <person name="O' Donnell M.M."/>
            <person name="Harris H.M."/>
            <person name="Lynch D.B."/>
            <person name="Ross R.P."/>
            <person name="O'Toole P.W."/>
        </authorList>
    </citation>
    <scope>NUCLEOTIDE SEQUENCE [LARGE SCALE GENOMIC DNA]</scope>
    <source>
        <strain evidence="10 11">ATCC 27780</strain>
    </source>
</reference>
<protein>
    <recommendedName>
        <fullName evidence="9">Pyroglutamyl-peptidase I</fullName>
        <ecNumber evidence="9">3.4.19.3</ecNumber>
    </recommendedName>
</protein>
<dbReference type="PIRSF" id="PIRSF015592">
    <property type="entry name" value="Prld-crbxl_pptds"/>
    <property type="match status" value="1"/>
</dbReference>
<dbReference type="InterPro" id="IPR016125">
    <property type="entry name" value="Peptidase_C15-like"/>
</dbReference>
<feature type="active site" evidence="9">
    <location>
        <position position="90"/>
    </location>
</feature>
<dbReference type="Pfam" id="PF01470">
    <property type="entry name" value="Peptidase_C15"/>
    <property type="match status" value="1"/>
</dbReference>
<evidence type="ECO:0000256" key="7">
    <source>
        <dbReference type="ARBA" id="ARBA00022801"/>
    </source>
</evidence>
<keyword evidence="6" id="KW-0645">Protease</keyword>
<accession>A0A837IVW0</accession>
<dbReference type="GO" id="GO:0005829">
    <property type="term" value="C:cytosol"/>
    <property type="evidence" value="ECO:0007669"/>
    <property type="project" value="InterPro"/>
</dbReference>
<dbReference type="GO" id="GO:0006508">
    <property type="term" value="P:proteolysis"/>
    <property type="evidence" value="ECO:0007669"/>
    <property type="project" value="UniProtKB-KW"/>
</dbReference>
<evidence type="ECO:0000256" key="2">
    <source>
        <dbReference type="ARBA" id="ARBA00002280"/>
    </source>
</evidence>
<evidence type="ECO:0000313" key="10">
    <source>
        <dbReference type="EMBL" id="KLA47551.1"/>
    </source>
</evidence>
<evidence type="ECO:0000256" key="1">
    <source>
        <dbReference type="ARBA" id="ARBA00001770"/>
    </source>
</evidence>
<dbReference type="PRINTS" id="PR00706">
    <property type="entry name" value="PYROGLUPTASE"/>
</dbReference>
<comment type="caution">
    <text evidence="10">The sequence shown here is derived from an EMBL/GenBank/DDBJ whole genome shotgun (WGS) entry which is preliminary data.</text>
</comment>
<dbReference type="InterPro" id="IPR033693">
    <property type="entry name" value="PGPEP1_Glu_AS"/>
</dbReference>
<gene>
    <name evidence="10" type="ORF">LRB_52</name>
</gene>
<evidence type="ECO:0000256" key="6">
    <source>
        <dbReference type="ARBA" id="ARBA00022670"/>
    </source>
</evidence>
<dbReference type="NCBIfam" id="NF009676">
    <property type="entry name" value="PRK13197.1"/>
    <property type="match status" value="1"/>
</dbReference>
<dbReference type="InterPro" id="IPR036440">
    <property type="entry name" value="Peptidase_C15-like_sf"/>
</dbReference>
<evidence type="ECO:0000256" key="5">
    <source>
        <dbReference type="ARBA" id="ARBA00022490"/>
    </source>
</evidence>
<comment type="catalytic activity">
    <reaction evidence="1 9">
        <text>Release of an N-terminal pyroglutamyl group from a polypeptide, the second amino acid generally not being Pro.</text>
        <dbReference type="EC" id="3.4.19.3"/>
    </reaction>
</comment>
<evidence type="ECO:0000256" key="8">
    <source>
        <dbReference type="ARBA" id="ARBA00022807"/>
    </source>
</evidence>
<dbReference type="InterPro" id="IPR000816">
    <property type="entry name" value="Peptidase_C15"/>
</dbReference>
<dbReference type="SUPFAM" id="SSF53182">
    <property type="entry name" value="Pyrrolidone carboxyl peptidase (pyroglutamate aminopeptidase)"/>
    <property type="match status" value="1"/>
</dbReference>
<dbReference type="Proteomes" id="UP000035618">
    <property type="component" value="Unassembled WGS sequence"/>
</dbReference>
<evidence type="ECO:0000256" key="4">
    <source>
        <dbReference type="ARBA" id="ARBA00006641"/>
    </source>
</evidence>
<evidence type="ECO:0000313" key="11">
    <source>
        <dbReference type="Proteomes" id="UP000035618"/>
    </source>
</evidence>
<dbReference type="AlphaFoldDB" id="A0A837IVW0"/>
<proteinExistence type="inferred from homology"/>
<dbReference type="EC" id="3.4.19.3" evidence="9"/>
<dbReference type="InterPro" id="IPR029762">
    <property type="entry name" value="PGP-I_bact-type"/>
</dbReference>
<dbReference type="NCBIfam" id="TIGR00504">
    <property type="entry name" value="pyro_pdase"/>
    <property type="match status" value="1"/>
</dbReference>
<keyword evidence="7" id="KW-0378">Hydrolase</keyword>
<dbReference type="EMBL" id="JHAJ01000002">
    <property type="protein sequence ID" value="KLA47551.1"/>
    <property type="molecule type" value="Genomic_DNA"/>
</dbReference>
<organism evidence="10 11">
    <name type="scientific">Ligilactobacillus ruminis</name>
    <dbReference type="NCBI Taxonomy" id="1623"/>
    <lineage>
        <taxon>Bacteria</taxon>
        <taxon>Bacillati</taxon>
        <taxon>Bacillota</taxon>
        <taxon>Bacilli</taxon>
        <taxon>Lactobacillales</taxon>
        <taxon>Lactobacillaceae</taxon>
        <taxon>Ligilactobacillus</taxon>
    </lineage>
</organism>
<dbReference type="PANTHER" id="PTHR23402">
    <property type="entry name" value="PROTEASE FAMILY C15 PYROGLUTAMYL-PEPTIDASE I-RELATED"/>
    <property type="match status" value="1"/>
</dbReference>
<comment type="function">
    <text evidence="2">Removes 5-oxoproline from various penultimate amino acid residues except L-proline.</text>
</comment>